<dbReference type="GO" id="GO:0070573">
    <property type="term" value="F:metallodipeptidase activity"/>
    <property type="evidence" value="ECO:0007669"/>
    <property type="project" value="InterPro"/>
</dbReference>
<dbReference type="PANTHER" id="PTHR10443:SF12">
    <property type="entry name" value="DIPEPTIDASE"/>
    <property type="match status" value="1"/>
</dbReference>
<dbReference type="SUPFAM" id="SSF51556">
    <property type="entry name" value="Metallo-dependent hydrolases"/>
    <property type="match status" value="1"/>
</dbReference>
<reference evidence="1 2" key="1">
    <citation type="submission" date="2018-05" db="EMBL/GenBank/DDBJ databases">
        <title>Genomic Encyclopedia of Type Strains, Phase IV (KMG-IV): sequencing the most valuable type-strain genomes for metagenomic binning, comparative biology and taxonomic classification.</title>
        <authorList>
            <person name="Goeker M."/>
        </authorList>
    </citation>
    <scope>NUCLEOTIDE SEQUENCE [LARGE SCALE GENOMIC DNA]</scope>
    <source>
        <strain evidence="1 2">DSM 6462</strain>
    </source>
</reference>
<keyword evidence="2" id="KW-1185">Reference proteome</keyword>
<dbReference type="InterPro" id="IPR032466">
    <property type="entry name" value="Metal_Hydrolase"/>
</dbReference>
<proteinExistence type="predicted"/>
<dbReference type="InterPro" id="IPR008257">
    <property type="entry name" value="Pept_M19"/>
</dbReference>
<dbReference type="OrthoDB" id="9804920at2"/>
<organism evidence="1 2">
    <name type="scientific">Chelatococcus asaccharovorans</name>
    <dbReference type="NCBI Taxonomy" id="28210"/>
    <lineage>
        <taxon>Bacteria</taxon>
        <taxon>Pseudomonadati</taxon>
        <taxon>Pseudomonadota</taxon>
        <taxon>Alphaproteobacteria</taxon>
        <taxon>Hyphomicrobiales</taxon>
        <taxon>Chelatococcaceae</taxon>
        <taxon>Chelatococcus</taxon>
    </lineage>
</organism>
<evidence type="ECO:0000313" key="1">
    <source>
        <dbReference type="EMBL" id="PXW61800.1"/>
    </source>
</evidence>
<accession>A0A2V3UNV5</accession>
<dbReference type="AlphaFoldDB" id="A0A2V3UNV5"/>
<evidence type="ECO:0000313" key="2">
    <source>
        <dbReference type="Proteomes" id="UP000248021"/>
    </source>
</evidence>
<dbReference type="Pfam" id="PF01244">
    <property type="entry name" value="Peptidase_M19"/>
    <property type="match status" value="1"/>
</dbReference>
<dbReference type="EMBL" id="QJJK01000003">
    <property type="protein sequence ID" value="PXW61800.1"/>
    <property type="molecule type" value="Genomic_DNA"/>
</dbReference>
<dbReference type="PROSITE" id="PS51365">
    <property type="entry name" value="RENAL_DIPEPTIDASE_2"/>
    <property type="match status" value="1"/>
</dbReference>
<sequence>MSELSHIVIDGLNCASMNRDQMVRTHAGGITALNYTCLPVLGDLVASLTRLQAVRDTIEAMPDIALIVSSTGDIRAAHESGRVGVILGTQNSTMVEADVALLGVFRTLGIRILQPTYNEQNAFGYGASFDASTDRGITEAGRAWLAEMHKQRLIVDLSHCGPTTTDDYLAAARAPVVISHANAYALCPNPRNKSDAQARAVAETGGLIGAVMWSPLVKIERRPVLDDYIDHVAHWVNVAGVDHVSFATDLVEPHPDPVKWDKAVGPNGEYPNITGILGDWYRYETRLNTGFQSMKDTPGIWEGMRRRGFGASDIEKIASGNWLRVMHDIWGA</sequence>
<dbReference type="Proteomes" id="UP000248021">
    <property type="component" value="Unassembled WGS sequence"/>
</dbReference>
<gene>
    <name evidence="1" type="ORF">C7450_103318</name>
</gene>
<dbReference type="PANTHER" id="PTHR10443">
    <property type="entry name" value="MICROSOMAL DIPEPTIDASE"/>
    <property type="match status" value="1"/>
</dbReference>
<dbReference type="Gene3D" id="3.20.20.140">
    <property type="entry name" value="Metal-dependent hydrolases"/>
    <property type="match status" value="1"/>
</dbReference>
<comment type="caution">
    <text evidence="1">The sequence shown here is derived from an EMBL/GenBank/DDBJ whole genome shotgun (WGS) entry which is preliminary data.</text>
</comment>
<name>A0A2V3UNV5_9HYPH</name>
<dbReference type="RefSeq" id="WP_110374092.1">
    <property type="nucleotide sequence ID" value="NZ_JAHBRY010000001.1"/>
</dbReference>
<protein>
    <submittedName>
        <fullName evidence="1">Membrane dipeptidase</fullName>
    </submittedName>
</protein>
<dbReference type="GO" id="GO:0006508">
    <property type="term" value="P:proteolysis"/>
    <property type="evidence" value="ECO:0007669"/>
    <property type="project" value="InterPro"/>
</dbReference>